<evidence type="ECO:0000256" key="6">
    <source>
        <dbReference type="ARBA" id="ARBA00013025"/>
    </source>
</evidence>
<dbReference type="Proteomes" id="UP000027284">
    <property type="component" value="Unassembled WGS sequence"/>
</dbReference>
<protein>
    <recommendedName>
        <fullName evidence="7">Dihydrofolate synthase/folylpolyglutamate synthase</fullName>
        <ecNumber evidence="5">6.3.2.12</ecNumber>
        <ecNumber evidence="6">6.3.2.17</ecNumber>
    </recommendedName>
    <alternativeName>
        <fullName evidence="16">Folylpoly-gamma-glutamate synthetase-dihydrofolate synthetase</fullName>
    </alternativeName>
    <alternativeName>
        <fullName evidence="14">Folylpolyglutamate synthetase</fullName>
    </alternativeName>
    <alternativeName>
        <fullName evidence="15">Tetrahydrofolylpolyglutamate synthase</fullName>
    </alternativeName>
</protein>
<dbReference type="SUPFAM" id="SSF53244">
    <property type="entry name" value="MurD-like peptide ligases, peptide-binding domain"/>
    <property type="match status" value="1"/>
</dbReference>
<evidence type="ECO:0000259" key="22">
    <source>
        <dbReference type="Pfam" id="PF02875"/>
    </source>
</evidence>
<proteinExistence type="inferred from homology"/>
<dbReference type="NCBIfam" id="TIGR01499">
    <property type="entry name" value="folC"/>
    <property type="match status" value="1"/>
</dbReference>
<keyword evidence="25" id="KW-1185">Reference proteome</keyword>
<comment type="catalytic activity">
    <reaction evidence="18">
        <text>10-formyltetrahydrofolyl-(gamma-L-Glu)(n) + L-glutamate + ATP = 10-formyltetrahydrofolyl-(gamma-L-Glu)(n+1) + ADP + phosphate + H(+)</text>
        <dbReference type="Rhea" id="RHEA:51904"/>
        <dbReference type="Rhea" id="RHEA-COMP:13088"/>
        <dbReference type="Rhea" id="RHEA-COMP:14300"/>
        <dbReference type="ChEBI" id="CHEBI:15378"/>
        <dbReference type="ChEBI" id="CHEBI:29985"/>
        <dbReference type="ChEBI" id="CHEBI:30616"/>
        <dbReference type="ChEBI" id="CHEBI:43474"/>
        <dbReference type="ChEBI" id="CHEBI:134413"/>
        <dbReference type="ChEBI" id="CHEBI:456216"/>
        <dbReference type="EC" id="6.3.2.17"/>
    </reaction>
</comment>
<dbReference type="Pfam" id="PF02875">
    <property type="entry name" value="Mur_ligase_C"/>
    <property type="match status" value="1"/>
</dbReference>
<evidence type="ECO:0000256" key="5">
    <source>
        <dbReference type="ARBA" id="ARBA00013023"/>
    </source>
</evidence>
<dbReference type="Gene3D" id="3.90.190.20">
    <property type="entry name" value="Mur ligase, C-terminal domain"/>
    <property type="match status" value="1"/>
</dbReference>
<comment type="pathway">
    <text evidence="3">Cofactor biosynthesis; tetrahydrofolylpolyglutamate biosynthesis.</text>
</comment>
<dbReference type="GO" id="GO:0046872">
    <property type="term" value="F:metal ion binding"/>
    <property type="evidence" value="ECO:0007669"/>
    <property type="project" value="UniProtKB-KW"/>
</dbReference>
<dbReference type="GO" id="GO:0005737">
    <property type="term" value="C:cytoplasm"/>
    <property type="evidence" value="ECO:0007669"/>
    <property type="project" value="TreeGrafter"/>
</dbReference>
<dbReference type="Pfam" id="PF08245">
    <property type="entry name" value="Mur_ligase_M"/>
    <property type="match status" value="1"/>
</dbReference>
<evidence type="ECO:0000256" key="15">
    <source>
        <dbReference type="ARBA" id="ARBA00030592"/>
    </source>
</evidence>
<keyword evidence="13" id="KW-0289">Folate biosynthesis</keyword>
<dbReference type="EC" id="6.3.2.17" evidence="6"/>
<dbReference type="GO" id="GO:0008841">
    <property type="term" value="F:dihydrofolate synthase activity"/>
    <property type="evidence" value="ECO:0007669"/>
    <property type="project" value="UniProtKB-EC"/>
</dbReference>
<keyword evidence="11 21" id="KW-0067">ATP-binding</keyword>
<gene>
    <name evidence="24" type="ORF">EG19_06255</name>
</gene>
<organism evidence="24 25">
    <name type="scientific">Thermoanaerobaculum aquaticum</name>
    <dbReference type="NCBI Taxonomy" id="1312852"/>
    <lineage>
        <taxon>Bacteria</taxon>
        <taxon>Pseudomonadati</taxon>
        <taxon>Acidobacteriota</taxon>
        <taxon>Thermoanaerobaculia</taxon>
        <taxon>Thermoanaerobaculales</taxon>
        <taxon>Thermoanaerobaculaceae</taxon>
        <taxon>Thermoanaerobaculum</taxon>
    </lineage>
</organism>
<dbReference type="PIRSF" id="PIRSF001563">
    <property type="entry name" value="Folylpolyglu_synth"/>
    <property type="match status" value="1"/>
</dbReference>
<evidence type="ECO:0000256" key="3">
    <source>
        <dbReference type="ARBA" id="ARBA00005150"/>
    </source>
</evidence>
<sequence length="420" mass="45368">MSRPPLALELDRLLAHRFEARVVPGLERIAGVLAELGHPEHSFPSVLVLGTNGKGSTAAFLASILQSMGLRVGLYTSPHLVRVEERIRIGGTPLPPEELLVWVQRLSRFPELSYFETLTAAAFAAFAENHVDIAVMEAGLGGRWDATNAKAHEVALLTNVGTDHQDWLGPTRAHIAAEKAAALRGREAILGEWDPSLAEVIRTHAGPQTRISRASQWVTVEPLPTAQPSLFSTVRAHAFGEEWQLQLPLAGRFQVHNYRLALAGLGALDQLQLVPRPSRDALIAGTLATRWPGRLEEIRWQGRRFLLDGAHNLEAMTALTQALAAAGLAGKLDLVFSCLSDKPLAAMAELLRPLVGEVQVTPLPSPRARDLEELARAFPGCRVAASVAEALEAAAPHRLTLVTGSLRLVGEALSFLRGQA</sequence>
<comment type="catalytic activity">
    <reaction evidence="17">
        <text>(6S)-5,6,7,8-tetrahydrofolyl-(gamma-L-Glu)(n) + L-glutamate + ATP = (6S)-5,6,7,8-tetrahydrofolyl-(gamma-L-Glu)(n+1) + ADP + phosphate + H(+)</text>
        <dbReference type="Rhea" id="RHEA:10580"/>
        <dbReference type="Rhea" id="RHEA-COMP:14738"/>
        <dbReference type="Rhea" id="RHEA-COMP:14740"/>
        <dbReference type="ChEBI" id="CHEBI:15378"/>
        <dbReference type="ChEBI" id="CHEBI:29985"/>
        <dbReference type="ChEBI" id="CHEBI:30616"/>
        <dbReference type="ChEBI" id="CHEBI:43474"/>
        <dbReference type="ChEBI" id="CHEBI:141005"/>
        <dbReference type="ChEBI" id="CHEBI:456216"/>
        <dbReference type="EC" id="6.3.2.17"/>
    </reaction>
</comment>
<evidence type="ECO:0000313" key="24">
    <source>
        <dbReference type="EMBL" id="KDA53348.1"/>
    </source>
</evidence>
<dbReference type="OrthoDB" id="9809356at2"/>
<evidence type="ECO:0000256" key="11">
    <source>
        <dbReference type="ARBA" id="ARBA00022840"/>
    </source>
</evidence>
<dbReference type="PANTHER" id="PTHR11136:SF0">
    <property type="entry name" value="DIHYDROFOLATE SYNTHETASE-RELATED"/>
    <property type="match status" value="1"/>
</dbReference>
<evidence type="ECO:0000256" key="1">
    <source>
        <dbReference type="ARBA" id="ARBA00002714"/>
    </source>
</evidence>
<evidence type="ECO:0000256" key="17">
    <source>
        <dbReference type="ARBA" id="ARBA00047493"/>
    </source>
</evidence>
<keyword evidence="8 21" id="KW-0436">Ligase</keyword>
<dbReference type="InterPro" id="IPR036615">
    <property type="entry name" value="Mur_ligase_C_dom_sf"/>
</dbReference>
<comment type="catalytic activity">
    <reaction evidence="19">
        <text>(6R)-5,10-methylenetetrahydrofolyl-(gamma-L-Glu)(n) + L-glutamate + ATP = (6R)-5,10-methylenetetrahydrofolyl-(gamma-L-Glu)(n+1) + ADP + phosphate + H(+)</text>
        <dbReference type="Rhea" id="RHEA:51912"/>
        <dbReference type="Rhea" id="RHEA-COMP:13257"/>
        <dbReference type="Rhea" id="RHEA-COMP:13258"/>
        <dbReference type="ChEBI" id="CHEBI:15378"/>
        <dbReference type="ChEBI" id="CHEBI:29985"/>
        <dbReference type="ChEBI" id="CHEBI:30616"/>
        <dbReference type="ChEBI" id="CHEBI:43474"/>
        <dbReference type="ChEBI" id="CHEBI:136572"/>
        <dbReference type="ChEBI" id="CHEBI:456216"/>
        <dbReference type="EC" id="6.3.2.17"/>
    </reaction>
</comment>
<comment type="function">
    <text evidence="1">Functions in two distinct reactions of the de novo folate biosynthetic pathway. Catalyzes the addition of a glutamate residue to dihydropteroate (7,8-dihydropteroate or H2Pte) to form dihydrofolate (7,8-dihydrofolate monoglutamate or H2Pte-Glu). Also catalyzes successive additions of L-glutamate to tetrahydrofolate or 10-formyltetrahydrofolate or 5,10-methylenetetrahydrofolate, leading to folylpolyglutamate derivatives.</text>
</comment>
<feature type="domain" description="Mur ligase central" evidence="23">
    <location>
        <begin position="50"/>
        <end position="263"/>
    </location>
</feature>
<evidence type="ECO:0000256" key="12">
    <source>
        <dbReference type="ARBA" id="ARBA00022842"/>
    </source>
</evidence>
<evidence type="ECO:0000256" key="2">
    <source>
        <dbReference type="ARBA" id="ARBA00004799"/>
    </source>
</evidence>
<comment type="caution">
    <text evidence="24">The sequence shown here is derived from an EMBL/GenBank/DDBJ whole genome shotgun (WGS) entry which is preliminary data.</text>
</comment>
<evidence type="ECO:0000259" key="23">
    <source>
        <dbReference type="Pfam" id="PF08245"/>
    </source>
</evidence>
<evidence type="ECO:0000256" key="10">
    <source>
        <dbReference type="ARBA" id="ARBA00022741"/>
    </source>
</evidence>
<comment type="catalytic activity">
    <reaction evidence="20">
        <text>7,8-dihydropteroate + L-glutamate + ATP = 7,8-dihydrofolate + ADP + phosphate + H(+)</text>
        <dbReference type="Rhea" id="RHEA:23584"/>
        <dbReference type="ChEBI" id="CHEBI:15378"/>
        <dbReference type="ChEBI" id="CHEBI:17839"/>
        <dbReference type="ChEBI" id="CHEBI:29985"/>
        <dbReference type="ChEBI" id="CHEBI:30616"/>
        <dbReference type="ChEBI" id="CHEBI:43474"/>
        <dbReference type="ChEBI" id="CHEBI:57451"/>
        <dbReference type="ChEBI" id="CHEBI:456216"/>
        <dbReference type="EC" id="6.3.2.12"/>
    </reaction>
</comment>
<feature type="domain" description="Mur ligase C-terminal" evidence="22">
    <location>
        <begin position="293"/>
        <end position="405"/>
    </location>
</feature>
<dbReference type="SUPFAM" id="SSF53623">
    <property type="entry name" value="MurD-like peptide ligases, catalytic domain"/>
    <property type="match status" value="1"/>
</dbReference>
<evidence type="ECO:0000256" key="13">
    <source>
        <dbReference type="ARBA" id="ARBA00022909"/>
    </source>
</evidence>
<accession>A0A062XRA6</accession>
<dbReference type="GO" id="GO:0005524">
    <property type="term" value="F:ATP binding"/>
    <property type="evidence" value="ECO:0007669"/>
    <property type="project" value="UniProtKB-KW"/>
</dbReference>
<name>A0A062XRA6_9BACT</name>
<keyword evidence="10 21" id="KW-0547">Nucleotide-binding</keyword>
<dbReference type="Gene3D" id="3.40.1190.10">
    <property type="entry name" value="Mur-like, catalytic domain"/>
    <property type="match status" value="1"/>
</dbReference>
<evidence type="ECO:0000256" key="19">
    <source>
        <dbReference type="ARBA" id="ARBA00049035"/>
    </source>
</evidence>
<dbReference type="InterPro" id="IPR001645">
    <property type="entry name" value="Folylpolyglutamate_synth"/>
</dbReference>
<reference evidence="24 25" key="1">
    <citation type="submission" date="2014-04" db="EMBL/GenBank/DDBJ databases">
        <title>The Genome Sequence of Thermoanaerobaculum aquaticum MP-01, The First Cultivated Group 23 Acidobacterium.</title>
        <authorList>
            <person name="Stamps B.W."/>
            <person name="Losey N.A."/>
            <person name="Lawson P.A."/>
            <person name="Stevenson B.S."/>
        </authorList>
    </citation>
    <scope>NUCLEOTIDE SEQUENCE [LARGE SCALE GENOMIC DNA]</scope>
    <source>
        <strain evidence="24 25">MP-01</strain>
    </source>
</reference>
<dbReference type="InterPro" id="IPR036565">
    <property type="entry name" value="Mur-like_cat_sf"/>
</dbReference>
<keyword evidence="12" id="KW-0460">Magnesium</keyword>
<evidence type="ECO:0000313" key="25">
    <source>
        <dbReference type="Proteomes" id="UP000027284"/>
    </source>
</evidence>
<dbReference type="GO" id="GO:0046656">
    <property type="term" value="P:folic acid biosynthetic process"/>
    <property type="evidence" value="ECO:0007669"/>
    <property type="project" value="UniProtKB-KW"/>
</dbReference>
<evidence type="ECO:0000256" key="20">
    <source>
        <dbReference type="ARBA" id="ARBA00049161"/>
    </source>
</evidence>
<evidence type="ECO:0000256" key="8">
    <source>
        <dbReference type="ARBA" id="ARBA00022598"/>
    </source>
</evidence>
<evidence type="ECO:0000256" key="16">
    <source>
        <dbReference type="ARBA" id="ARBA00032510"/>
    </source>
</evidence>
<keyword evidence="9" id="KW-0479">Metal-binding</keyword>
<dbReference type="AlphaFoldDB" id="A0A062XRA6"/>
<dbReference type="STRING" id="1312852.EG19_06255"/>
<comment type="similarity">
    <text evidence="4 21">Belongs to the folylpolyglutamate synthase family.</text>
</comment>
<evidence type="ECO:0000256" key="7">
    <source>
        <dbReference type="ARBA" id="ARBA00019357"/>
    </source>
</evidence>
<dbReference type="RefSeq" id="WP_081800079.1">
    <property type="nucleotide sequence ID" value="NZ_JMFG01000023.1"/>
</dbReference>
<dbReference type="GO" id="GO:0004326">
    <property type="term" value="F:tetrahydrofolylpolyglutamate synthase activity"/>
    <property type="evidence" value="ECO:0007669"/>
    <property type="project" value="UniProtKB-EC"/>
</dbReference>
<dbReference type="EC" id="6.3.2.12" evidence="5"/>
<evidence type="ECO:0000256" key="14">
    <source>
        <dbReference type="ARBA" id="ARBA00030048"/>
    </source>
</evidence>
<evidence type="ECO:0000256" key="21">
    <source>
        <dbReference type="PIRNR" id="PIRNR001563"/>
    </source>
</evidence>
<comment type="pathway">
    <text evidence="2">Cofactor biosynthesis; tetrahydrofolate biosynthesis; 7,8-dihydrofolate from 2-amino-4-hydroxy-6-hydroxymethyl-7,8-dihydropteridine diphosphate and 4-aminobenzoate: step 2/2.</text>
</comment>
<dbReference type="InterPro" id="IPR013221">
    <property type="entry name" value="Mur_ligase_cen"/>
</dbReference>
<dbReference type="EMBL" id="JMFG01000023">
    <property type="protein sequence ID" value="KDA53348.1"/>
    <property type="molecule type" value="Genomic_DNA"/>
</dbReference>
<dbReference type="InterPro" id="IPR004101">
    <property type="entry name" value="Mur_ligase_C"/>
</dbReference>
<evidence type="ECO:0000256" key="4">
    <source>
        <dbReference type="ARBA" id="ARBA00008276"/>
    </source>
</evidence>
<evidence type="ECO:0000256" key="9">
    <source>
        <dbReference type="ARBA" id="ARBA00022723"/>
    </source>
</evidence>
<dbReference type="PANTHER" id="PTHR11136">
    <property type="entry name" value="FOLYLPOLYGLUTAMATE SYNTHASE-RELATED"/>
    <property type="match status" value="1"/>
</dbReference>
<evidence type="ECO:0000256" key="18">
    <source>
        <dbReference type="ARBA" id="ARBA00047808"/>
    </source>
</evidence>